<dbReference type="InterPro" id="IPR027806">
    <property type="entry name" value="HARBI1_dom"/>
</dbReference>
<evidence type="ECO:0000313" key="9">
    <source>
        <dbReference type="EnsemblMetazoa" id="XP_050511760.1"/>
    </source>
</evidence>
<accession>A0ABM5KNJ3</accession>
<name>A0ABM5KNJ3_DIAVI</name>
<evidence type="ECO:0000259" key="8">
    <source>
        <dbReference type="Pfam" id="PF13359"/>
    </source>
</evidence>
<organism evidence="9 10">
    <name type="scientific">Diabrotica virgifera virgifera</name>
    <name type="common">western corn rootworm</name>
    <dbReference type="NCBI Taxonomy" id="50390"/>
    <lineage>
        <taxon>Eukaryota</taxon>
        <taxon>Metazoa</taxon>
        <taxon>Ecdysozoa</taxon>
        <taxon>Arthropoda</taxon>
        <taxon>Hexapoda</taxon>
        <taxon>Insecta</taxon>
        <taxon>Pterygota</taxon>
        <taxon>Neoptera</taxon>
        <taxon>Endopterygota</taxon>
        <taxon>Coleoptera</taxon>
        <taxon>Polyphaga</taxon>
        <taxon>Cucujiformia</taxon>
        <taxon>Chrysomeloidea</taxon>
        <taxon>Chrysomelidae</taxon>
        <taxon>Galerucinae</taxon>
        <taxon>Diabroticina</taxon>
        <taxon>Diabroticites</taxon>
        <taxon>Diabrotica</taxon>
    </lineage>
</organism>
<dbReference type="PANTHER" id="PTHR22930:SF269">
    <property type="entry name" value="NUCLEASE HARBI1-LIKE PROTEIN"/>
    <property type="match status" value="1"/>
</dbReference>
<dbReference type="PANTHER" id="PTHR22930">
    <property type="match status" value="1"/>
</dbReference>
<evidence type="ECO:0000256" key="3">
    <source>
        <dbReference type="ARBA" id="ARBA00006958"/>
    </source>
</evidence>
<dbReference type="GeneID" id="126887905"/>
<evidence type="ECO:0000256" key="5">
    <source>
        <dbReference type="ARBA" id="ARBA00022723"/>
    </source>
</evidence>
<comment type="similarity">
    <text evidence="3">Belongs to the HARBI1 family.</text>
</comment>
<feature type="domain" description="DDE Tnp4" evidence="8">
    <location>
        <begin position="59"/>
        <end position="224"/>
    </location>
</feature>
<dbReference type="Proteomes" id="UP001652700">
    <property type="component" value="Unplaced"/>
</dbReference>
<keyword evidence="4" id="KW-0540">Nuclease</keyword>
<comment type="subcellular location">
    <subcellularLocation>
        <location evidence="2">Nucleus</location>
    </subcellularLocation>
</comment>
<evidence type="ECO:0000256" key="6">
    <source>
        <dbReference type="ARBA" id="ARBA00022801"/>
    </source>
</evidence>
<evidence type="ECO:0000256" key="2">
    <source>
        <dbReference type="ARBA" id="ARBA00004123"/>
    </source>
</evidence>
<keyword evidence="7" id="KW-0539">Nucleus</keyword>
<reference evidence="9" key="1">
    <citation type="submission" date="2025-05" db="UniProtKB">
        <authorList>
            <consortium name="EnsemblMetazoa"/>
        </authorList>
    </citation>
    <scope>IDENTIFICATION</scope>
</reference>
<evidence type="ECO:0000313" key="10">
    <source>
        <dbReference type="Proteomes" id="UP001652700"/>
    </source>
</evidence>
<dbReference type="Pfam" id="PF13359">
    <property type="entry name" value="DDE_Tnp_4"/>
    <property type="match status" value="1"/>
</dbReference>
<keyword evidence="10" id="KW-1185">Reference proteome</keyword>
<comment type="cofactor">
    <cofactor evidence="1">
        <name>a divalent metal cation</name>
        <dbReference type="ChEBI" id="CHEBI:60240"/>
    </cofactor>
</comment>
<sequence>MYTFKISKQTISKCVAEVCKALIDALQDYVKMTKTNESWYFIAKQFNDKWNFPNCVGAMDGKHISIQAPINSGTYFFNYKSFFSIVLYAVVDANYNFIYANVGCQGRISDGGVFNDSYFKECLEENTLNRPPACSLLGRSTDVPFVFVADDAFPLSTNIMKPFAGHQEKGSKNRIFNYRLSRARRVSENAFGILSAVFRVLRRPMLLEPETATNVVLALIHLHNFLRKNTSRNLYTPPGMIDVECSDTGAINPGLWKRNASSNELLSFGRRARRSGAAAQNVRNELAEFFISQEGALPFQYDK</sequence>
<dbReference type="RefSeq" id="XP_050511760.1">
    <property type="nucleotide sequence ID" value="XM_050655803.1"/>
</dbReference>
<evidence type="ECO:0000256" key="1">
    <source>
        <dbReference type="ARBA" id="ARBA00001968"/>
    </source>
</evidence>
<keyword evidence="5" id="KW-0479">Metal-binding</keyword>
<proteinExistence type="inferred from homology"/>
<dbReference type="EnsemblMetazoa" id="XM_050655803.1">
    <property type="protein sequence ID" value="XP_050511760.1"/>
    <property type="gene ID" value="LOC126887905"/>
</dbReference>
<evidence type="ECO:0000256" key="4">
    <source>
        <dbReference type="ARBA" id="ARBA00022722"/>
    </source>
</evidence>
<evidence type="ECO:0000256" key="7">
    <source>
        <dbReference type="ARBA" id="ARBA00023242"/>
    </source>
</evidence>
<keyword evidence="6" id="KW-0378">Hydrolase</keyword>
<protein>
    <recommendedName>
        <fullName evidence="8">DDE Tnp4 domain-containing protein</fullName>
    </recommendedName>
</protein>
<dbReference type="InterPro" id="IPR045249">
    <property type="entry name" value="HARBI1-like"/>
</dbReference>